<organism evidence="2 3">
    <name type="scientific">Acrasis kona</name>
    <dbReference type="NCBI Taxonomy" id="1008807"/>
    <lineage>
        <taxon>Eukaryota</taxon>
        <taxon>Discoba</taxon>
        <taxon>Heterolobosea</taxon>
        <taxon>Tetramitia</taxon>
        <taxon>Eutetramitia</taxon>
        <taxon>Acrasidae</taxon>
        <taxon>Acrasis</taxon>
    </lineage>
</organism>
<proteinExistence type="predicted"/>
<evidence type="ECO:0000313" key="3">
    <source>
        <dbReference type="Proteomes" id="UP001431209"/>
    </source>
</evidence>
<accession>A0AAW2ZA98</accession>
<evidence type="ECO:0000313" key="2">
    <source>
        <dbReference type="EMBL" id="KAL0485805.1"/>
    </source>
</evidence>
<sequence length="147" mass="17185">MKIVSITPREDWNKTRTRKDKQDEFVKKTLLKKRKTDEKRKRRKLSVPNEWHIIPKRPNVKEIRKNRAAIKKIIENSGVKPTVEEVTEIETFVKELLTSLSSIVQPGTVEDCKEKLSIAASWTKPPLRLTTNATKHFKKKVHSSFEL</sequence>
<dbReference type="Proteomes" id="UP001431209">
    <property type="component" value="Unassembled WGS sequence"/>
</dbReference>
<name>A0AAW2ZA98_9EUKA</name>
<reference evidence="2 3" key="1">
    <citation type="submission" date="2024-03" db="EMBL/GenBank/DDBJ databases">
        <title>The Acrasis kona genome and developmental transcriptomes reveal deep origins of eukaryotic multicellular pathways.</title>
        <authorList>
            <person name="Sheikh S."/>
            <person name="Fu C.-J."/>
            <person name="Brown M.W."/>
            <person name="Baldauf S.L."/>
        </authorList>
    </citation>
    <scope>NUCLEOTIDE SEQUENCE [LARGE SCALE GENOMIC DNA]</scope>
    <source>
        <strain evidence="2 3">ATCC MYA-3509</strain>
    </source>
</reference>
<keyword evidence="3" id="KW-1185">Reference proteome</keyword>
<evidence type="ECO:0000256" key="1">
    <source>
        <dbReference type="SAM" id="MobiDB-lite"/>
    </source>
</evidence>
<dbReference type="EMBL" id="JAOPGA020001169">
    <property type="protein sequence ID" value="KAL0485805.1"/>
    <property type="molecule type" value="Genomic_DNA"/>
</dbReference>
<gene>
    <name evidence="2" type="ORF">AKO1_003362</name>
</gene>
<feature type="compositionally biased region" description="Basic and acidic residues" evidence="1">
    <location>
        <begin position="8"/>
        <end position="20"/>
    </location>
</feature>
<feature type="region of interest" description="Disordered" evidence="1">
    <location>
        <begin position="1"/>
        <end position="20"/>
    </location>
</feature>
<dbReference type="AlphaFoldDB" id="A0AAW2ZA98"/>
<comment type="caution">
    <text evidence="2">The sequence shown here is derived from an EMBL/GenBank/DDBJ whole genome shotgun (WGS) entry which is preliminary data.</text>
</comment>
<protein>
    <submittedName>
        <fullName evidence="2">TpiA</fullName>
    </submittedName>
</protein>